<proteinExistence type="predicted"/>
<sequence length="181" mass="19669">MAKPSSITRQPKEIRDKIAELREAGKTIDEILECLNSLGADVSRSALGRHIQKADKVAEKILHSRQMAEAITSKFGDEKTSQVARVNLEMMHSLVLNVLTGADDGKDVVLKPMDAMLLSTALEKLSKAQKSDVETAIKTAVETERRAAMQKAADVVSREAKKQGLSTETVTAIRSSILGVE</sequence>
<accession>A0A2W5N1M0</accession>
<dbReference type="Pfam" id="PF11985">
    <property type="entry name" value="Phage_Mu_Gp27"/>
    <property type="match status" value="1"/>
</dbReference>
<dbReference type="AlphaFoldDB" id="A0A2W5N1M0"/>
<organism evidence="1 2">
    <name type="scientific">Micavibrio aeruginosavorus</name>
    <dbReference type="NCBI Taxonomy" id="349221"/>
    <lineage>
        <taxon>Bacteria</taxon>
        <taxon>Pseudomonadati</taxon>
        <taxon>Bdellovibrionota</taxon>
        <taxon>Bdellovibrionia</taxon>
        <taxon>Bdellovibrionales</taxon>
        <taxon>Pseudobdellovibrionaceae</taxon>
        <taxon>Micavibrio</taxon>
    </lineage>
</organism>
<protein>
    <recommendedName>
        <fullName evidence="3">DUF3486 domain-containing protein</fullName>
    </recommendedName>
</protein>
<evidence type="ECO:0000313" key="1">
    <source>
        <dbReference type="EMBL" id="PZQ46319.1"/>
    </source>
</evidence>
<dbReference type="EMBL" id="QFQB01000028">
    <property type="protein sequence ID" value="PZQ46319.1"/>
    <property type="molecule type" value="Genomic_DNA"/>
</dbReference>
<comment type="caution">
    <text evidence="1">The sequence shown here is derived from an EMBL/GenBank/DDBJ whole genome shotgun (WGS) entry which is preliminary data.</text>
</comment>
<name>A0A2W5N1M0_9BACT</name>
<dbReference type="Proteomes" id="UP000249417">
    <property type="component" value="Unassembled WGS sequence"/>
</dbReference>
<reference evidence="1 2" key="1">
    <citation type="submission" date="2017-08" db="EMBL/GenBank/DDBJ databases">
        <title>Infants hospitalized years apart are colonized by the same room-sourced microbial strains.</title>
        <authorList>
            <person name="Brooks B."/>
            <person name="Olm M.R."/>
            <person name="Firek B.A."/>
            <person name="Baker R."/>
            <person name="Thomas B.C."/>
            <person name="Morowitz M.J."/>
            <person name="Banfield J.F."/>
        </authorList>
    </citation>
    <scope>NUCLEOTIDE SEQUENCE [LARGE SCALE GENOMIC DNA]</scope>
    <source>
        <strain evidence="1">S2_005_002_R2_29</strain>
    </source>
</reference>
<gene>
    <name evidence="1" type="ORF">DI551_05235</name>
</gene>
<evidence type="ECO:0008006" key="3">
    <source>
        <dbReference type="Google" id="ProtNLM"/>
    </source>
</evidence>
<dbReference type="InterPro" id="IPR021874">
    <property type="entry name" value="Phage_Mu_Gp27"/>
</dbReference>
<evidence type="ECO:0000313" key="2">
    <source>
        <dbReference type="Proteomes" id="UP000249417"/>
    </source>
</evidence>